<feature type="domain" description="DUF659" evidence="1">
    <location>
        <begin position="71"/>
        <end position="213"/>
    </location>
</feature>
<evidence type="ECO:0000313" key="3">
    <source>
        <dbReference type="Proteomes" id="UP000078046"/>
    </source>
</evidence>
<dbReference type="InterPro" id="IPR007021">
    <property type="entry name" value="DUF659"/>
</dbReference>
<dbReference type="SUPFAM" id="SSF53098">
    <property type="entry name" value="Ribonuclease H-like"/>
    <property type="match status" value="1"/>
</dbReference>
<comment type="caution">
    <text evidence="2">The sequence shown here is derived from an EMBL/GenBank/DDBJ whole genome shotgun (WGS) entry which is preliminary data.</text>
</comment>
<evidence type="ECO:0000313" key="2">
    <source>
        <dbReference type="EMBL" id="OAF64875.1"/>
    </source>
</evidence>
<sequence>MQWLICNKTLKFKTLHKHLTSLKNHYRLHDQLEVKSQQHRLIDEQIIAACAEKHILPFSIVEDPLFQWAYPTSCQSRKTLVSRLNDMVNEFKKNIMTQLNSKFVSILLDGWTNPVNKQHHISYIIYTDKFFYWSSLVLTQNSSNIFASLDDVIKILIECKCKILGCVTDNDPRMIKLHEIMSHKYPYILLIRCEAYLFNLLMGDVFKSILMVTHTFKEIQCYRAYYKQSRF</sequence>
<dbReference type="Pfam" id="PF04937">
    <property type="entry name" value="DUF659"/>
    <property type="match status" value="1"/>
</dbReference>
<keyword evidence="3" id="KW-1185">Reference proteome</keyword>
<name>A0A177ASB8_9BILA</name>
<protein>
    <recommendedName>
        <fullName evidence="1">DUF659 domain-containing protein</fullName>
    </recommendedName>
</protein>
<dbReference type="AlphaFoldDB" id="A0A177ASB8"/>
<dbReference type="EMBL" id="LWCA01001561">
    <property type="protein sequence ID" value="OAF64875.1"/>
    <property type="molecule type" value="Genomic_DNA"/>
</dbReference>
<dbReference type="InterPro" id="IPR012337">
    <property type="entry name" value="RNaseH-like_sf"/>
</dbReference>
<dbReference type="OrthoDB" id="2436019at2759"/>
<reference evidence="2 3" key="1">
    <citation type="submission" date="2016-04" db="EMBL/GenBank/DDBJ databases">
        <title>The genome of Intoshia linei affirms orthonectids as highly simplified spiralians.</title>
        <authorList>
            <person name="Mikhailov K.V."/>
            <person name="Slusarev G.S."/>
            <person name="Nikitin M.A."/>
            <person name="Logacheva M.D."/>
            <person name="Penin A."/>
            <person name="Aleoshin V."/>
            <person name="Panchin Y.V."/>
        </authorList>
    </citation>
    <scope>NUCLEOTIDE SEQUENCE [LARGE SCALE GENOMIC DNA]</scope>
    <source>
        <strain evidence="2">Intl2013</strain>
        <tissue evidence="2">Whole animal</tissue>
    </source>
</reference>
<proteinExistence type="predicted"/>
<dbReference type="Proteomes" id="UP000078046">
    <property type="component" value="Unassembled WGS sequence"/>
</dbReference>
<gene>
    <name evidence="2" type="ORF">A3Q56_07415</name>
</gene>
<evidence type="ECO:0000259" key="1">
    <source>
        <dbReference type="Pfam" id="PF04937"/>
    </source>
</evidence>
<organism evidence="2 3">
    <name type="scientific">Intoshia linei</name>
    <dbReference type="NCBI Taxonomy" id="1819745"/>
    <lineage>
        <taxon>Eukaryota</taxon>
        <taxon>Metazoa</taxon>
        <taxon>Spiralia</taxon>
        <taxon>Lophotrochozoa</taxon>
        <taxon>Mesozoa</taxon>
        <taxon>Orthonectida</taxon>
        <taxon>Rhopaluridae</taxon>
        <taxon>Intoshia</taxon>
    </lineage>
</organism>
<accession>A0A177ASB8</accession>